<evidence type="ECO:0000256" key="3">
    <source>
        <dbReference type="ARBA" id="ARBA00005842"/>
    </source>
</evidence>
<reference evidence="14 15" key="1">
    <citation type="submission" date="2021-04" db="EMBL/GenBank/DDBJ databases">
        <title>Whole genome sequence of Jiella sp. KSK16Y-1.</title>
        <authorList>
            <person name="Tuo L."/>
        </authorList>
    </citation>
    <scope>NUCLEOTIDE SEQUENCE [LARGE SCALE GENOMIC DNA]</scope>
    <source>
        <strain evidence="14 15">KSK16Y-1</strain>
    </source>
</reference>
<evidence type="ECO:0000256" key="13">
    <source>
        <dbReference type="RuleBase" id="RU003785"/>
    </source>
</evidence>
<keyword evidence="4 10" id="KW-0808">Transferase</keyword>
<keyword evidence="8 10" id="KW-0460">Magnesium</keyword>
<dbReference type="EC" id="2.5.1.75" evidence="10"/>
<sequence>MTGEIEAILIAGPTASGKSGLALELAERHGGEIVNADSLQVYDGLEILTARPSAGDVRQVPHHLYGHVDPRSNYSAGAYLKDAGSVLAAVRARGHLPIVCGGTGLYFKALLGLLDEMPAVPDEIRAKWRARLLAEGAAALHRELETADPLAARRLDPADGQRIARALEVCEAAGSPMSTLQRRDGEALIDPRNARKIVLTPDRAELRRRIAERFDRMLEGGALEEVRRFEARFPEPGPTAGKAIGLAELGSFLRGGSSYEEARERSIVRTRQYAKRQETWFRHQFDDSWERLVPDGAI</sequence>
<feature type="site" description="Interaction with substrate tRNA" evidence="10">
    <location>
        <position position="125"/>
    </location>
</feature>
<evidence type="ECO:0000256" key="1">
    <source>
        <dbReference type="ARBA" id="ARBA00001946"/>
    </source>
</evidence>
<dbReference type="Proteomes" id="UP000678276">
    <property type="component" value="Unassembled WGS sequence"/>
</dbReference>
<dbReference type="InterPro" id="IPR039657">
    <property type="entry name" value="Dimethylallyltransferase"/>
</dbReference>
<evidence type="ECO:0000256" key="10">
    <source>
        <dbReference type="HAMAP-Rule" id="MF_00185"/>
    </source>
</evidence>
<evidence type="ECO:0000256" key="8">
    <source>
        <dbReference type="ARBA" id="ARBA00022842"/>
    </source>
</evidence>
<protein>
    <recommendedName>
        <fullName evidence="10">tRNA dimethylallyltransferase</fullName>
        <ecNumber evidence="10">2.5.1.75</ecNumber>
    </recommendedName>
    <alternativeName>
        <fullName evidence="10">Dimethylallyl diphosphate:tRNA dimethylallyltransferase</fullName>
        <shortName evidence="10">DMAPP:tRNA dimethylallyltransferase</shortName>
        <shortName evidence="10">DMATase</shortName>
    </alternativeName>
    <alternativeName>
        <fullName evidence="10">Isopentenyl-diphosphate:tRNA isopentenyltransferase</fullName>
        <shortName evidence="10">IPP transferase</shortName>
        <shortName evidence="10">IPPT</shortName>
        <shortName evidence="10">IPTase</shortName>
    </alternativeName>
</protein>
<keyword evidence="7 10" id="KW-0067">ATP-binding</keyword>
<dbReference type="Pfam" id="PF01715">
    <property type="entry name" value="IPPT"/>
    <property type="match status" value="1"/>
</dbReference>
<dbReference type="RefSeq" id="WP_209593264.1">
    <property type="nucleotide sequence ID" value="NZ_JAGJCF010000002.1"/>
</dbReference>
<proteinExistence type="inferred from homology"/>
<evidence type="ECO:0000256" key="12">
    <source>
        <dbReference type="RuleBase" id="RU003784"/>
    </source>
</evidence>
<keyword evidence="15" id="KW-1185">Reference proteome</keyword>
<dbReference type="NCBIfam" id="TIGR00174">
    <property type="entry name" value="miaA"/>
    <property type="match status" value="1"/>
</dbReference>
<evidence type="ECO:0000256" key="7">
    <source>
        <dbReference type="ARBA" id="ARBA00022840"/>
    </source>
</evidence>
<gene>
    <name evidence="10 14" type="primary">miaA</name>
    <name evidence="14" type="ORF">J6595_04645</name>
</gene>
<organism evidence="14 15">
    <name type="scientific">Jiella mangrovi</name>
    <dbReference type="NCBI Taxonomy" id="2821407"/>
    <lineage>
        <taxon>Bacteria</taxon>
        <taxon>Pseudomonadati</taxon>
        <taxon>Pseudomonadota</taxon>
        <taxon>Alphaproteobacteria</taxon>
        <taxon>Hyphomicrobiales</taxon>
        <taxon>Aurantimonadaceae</taxon>
        <taxon>Jiella</taxon>
    </lineage>
</organism>
<dbReference type="EMBL" id="JAGJCF010000002">
    <property type="protein sequence ID" value="MBP0614865.1"/>
    <property type="molecule type" value="Genomic_DNA"/>
</dbReference>
<keyword evidence="6 10" id="KW-0547">Nucleotide-binding</keyword>
<comment type="function">
    <text evidence="2 10 12">Catalyzes the transfer of a dimethylallyl group onto the adenine at position 37 in tRNAs that read codons beginning with uridine, leading to the formation of N6-(dimethylallyl)adenosine (i(6)A).</text>
</comment>
<dbReference type="Gene3D" id="1.10.20.140">
    <property type="match status" value="1"/>
</dbReference>
<comment type="catalytic activity">
    <reaction evidence="9 10 11">
        <text>adenosine(37) in tRNA + dimethylallyl diphosphate = N(6)-dimethylallyladenosine(37) in tRNA + diphosphate</text>
        <dbReference type="Rhea" id="RHEA:26482"/>
        <dbReference type="Rhea" id="RHEA-COMP:10162"/>
        <dbReference type="Rhea" id="RHEA-COMP:10375"/>
        <dbReference type="ChEBI" id="CHEBI:33019"/>
        <dbReference type="ChEBI" id="CHEBI:57623"/>
        <dbReference type="ChEBI" id="CHEBI:74411"/>
        <dbReference type="ChEBI" id="CHEBI:74415"/>
        <dbReference type="EC" id="2.5.1.75"/>
    </reaction>
</comment>
<name>A0ABS4BDP2_9HYPH</name>
<dbReference type="InterPro" id="IPR027417">
    <property type="entry name" value="P-loop_NTPase"/>
</dbReference>
<evidence type="ECO:0000313" key="15">
    <source>
        <dbReference type="Proteomes" id="UP000678276"/>
    </source>
</evidence>
<comment type="similarity">
    <text evidence="3 10 13">Belongs to the IPP transferase family.</text>
</comment>
<feature type="binding site" evidence="10">
    <location>
        <begin position="12"/>
        <end position="19"/>
    </location>
    <ligand>
        <name>ATP</name>
        <dbReference type="ChEBI" id="CHEBI:30616"/>
    </ligand>
</feature>
<dbReference type="PANTHER" id="PTHR11088">
    <property type="entry name" value="TRNA DIMETHYLALLYLTRANSFERASE"/>
    <property type="match status" value="1"/>
</dbReference>
<comment type="caution">
    <text evidence="14">The sequence shown here is derived from an EMBL/GenBank/DDBJ whole genome shotgun (WGS) entry which is preliminary data.</text>
</comment>
<comment type="subunit">
    <text evidence="10">Monomer.</text>
</comment>
<dbReference type="GO" id="GO:0052381">
    <property type="term" value="F:tRNA dimethylallyltransferase activity"/>
    <property type="evidence" value="ECO:0007669"/>
    <property type="project" value="UniProtKB-EC"/>
</dbReference>
<feature type="binding site" evidence="10">
    <location>
        <begin position="14"/>
        <end position="19"/>
    </location>
    <ligand>
        <name>substrate</name>
    </ligand>
</feature>
<evidence type="ECO:0000256" key="9">
    <source>
        <dbReference type="ARBA" id="ARBA00049563"/>
    </source>
</evidence>
<evidence type="ECO:0000313" key="14">
    <source>
        <dbReference type="EMBL" id="MBP0614865.1"/>
    </source>
</evidence>
<evidence type="ECO:0000256" key="11">
    <source>
        <dbReference type="RuleBase" id="RU003783"/>
    </source>
</evidence>
<comment type="cofactor">
    <cofactor evidence="1 10">
        <name>Mg(2+)</name>
        <dbReference type="ChEBI" id="CHEBI:18420"/>
    </cofactor>
</comment>
<evidence type="ECO:0000256" key="4">
    <source>
        <dbReference type="ARBA" id="ARBA00022679"/>
    </source>
</evidence>
<dbReference type="Gene3D" id="3.40.50.300">
    <property type="entry name" value="P-loop containing nucleotide triphosphate hydrolases"/>
    <property type="match status" value="1"/>
</dbReference>
<dbReference type="CDD" id="cd02019">
    <property type="entry name" value="NK"/>
    <property type="match status" value="1"/>
</dbReference>
<dbReference type="InterPro" id="IPR018022">
    <property type="entry name" value="IPT"/>
</dbReference>
<evidence type="ECO:0000256" key="6">
    <source>
        <dbReference type="ARBA" id="ARBA00022741"/>
    </source>
</evidence>
<evidence type="ECO:0000256" key="2">
    <source>
        <dbReference type="ARBA" id="ARBA00003213"/>
    </source>
</evidence>
<evidence type="ECO:0000256" key="5">
    <source>
        <dbReference type="ARBA" id="ARBA00022694"/>
    </source>
</evidence>
<feature type="site" description="Interaction with substrate tRNA" evidence="10">
    <location>
        <position position="103"/>
    </location>
</feature>
<accession>A0ABS4BDP2</accession>
<feature type="region of interest" description="Interaction with substrate tRNA" evidence="10">
    <location>
        <begin position="161"/>
        <end position="165"/>
    </location>
</feature>
<dbReference type="HAMAP" id="MF_00185">
    <property type="entry name" value="IPP_trans"/>
    <property type="match status" value="1"/>
</dbReference>
<comment type="caution">
    <text evidence="10">Lacks conserved residue(s) required for the propagation of feature annotation.</text>
</comment>
<dbReference type="SUPFAM" id="SSF52540">
    <property type="entry name" value="P-loop containing nucleoside triphosphate hydrolases"/>
    <property type="match status" value="2"/>
</dbReference>
<dbReference type="PANTHER" id="PTHR11088:SF60">
    <property type="entry name" value="TRNA DIMETHYLALLYLTRANSFERASE"/>
    <property type="match status" value="1"/>
</dbReference>
<keyword evidence="5 10" id="KW-0819">tRNA processing</keyword>
<feature type="region of interest" description="Interaction with substrate tRNA" evidence="10">
    <location>
        <begin position="37"/>
        <end position="40"/>
    </location>
</feature>